<proteinExistence type="predicted"/>
<evidence type="ECO:0000313" key="2">
    <source>
        <dbReference type="EMBL" id="QPF91581.1"/>
    </source>
</evidence>
<dbReference type="RefSeq" id="WP_195801145.1">
    <property type="nucleotide sequence ID" value="NZ_CP061379.1"/>
</dbReference>
<feature type="region of interest" description="Disordered" evidence="1">
    <location>
        <begin position="1"/>
        <end position="57"/>
    </location>
</feature>
<keyword evidence="3" id="KW-1185">Reference proteome</keyword>
<feature type="compositionally biased region" description="Basic and acidic residues" evidence="1">
    <location>
        <begin position="1"/>
        <end position="27"/>
    </location>
</feature>
<dbReference type="AlphaFoldDB" id="A0A7S9D5K3"/>
<dbReference type="EMBL" id="CP061379">
    <property type="protein sequence ID" value="QPF91581.1"/>
    <property type="molecule type" value="Genomic_DNA"/>
</dbReference>
<sequence length="57" mass="6466">MAKPDNKSENKTGKPSEPPKKVDDKAQKPRRLRDDDDEDGDIATPKQDRYGNDDEPL</sequence>
<dbReference type="KEGG" id="bcou:IC761_34985"/>
<evidence type="ECO:0000313" key="3">
    <source>
        <dbReference type="Proteomes" id="UP000594621"/>
    </source>
</evidence>
<gene>
    <name evidence="2" type="ORF">IC761_34985</name>
</gene>
<reference evidence="2 3" key="1">
    <citation type="submission" date="2020-09" db="EMBL/GenBank/DDBJ databases">
        <title>Complete genomes of bradyrhizobia occurring on native shrubby legumes in Australia.</title>
        <authorList>
            <person name="Lafay B."/>
        </authorList>
    </citation>
    <scope>NUCLEOTIDE SEQUENCE [LARGE SCALE GENOMIC DNA]</scope>
    <source>
        <strain evidence="2 3">BDV5040</strain>
    </source>
</reference>
<organism evidence="2 3">
    <name type="scientific">Bradyrhizobium commune</name>
    <dbReference type="NCBI Taxonomy" id="83627"/>
    <lineage>
        <taxon>Bacteria</taxon>
        <taxon>Pseudomonadati</taxon>
        <taxon>Pseudomonadota</taxon>
        <taxon>Alphaproteobacteria</taxon>
        <taxon>Hyphomicrobiales</taxon>
        <taxon>Nitrobacteraceae</taxon>
        <taxon>Bradyrhizobium</taxon>
    </lineage>
</organism>
<accession>A0A7S9D5K3</accession>
<dbReference type="Proteomes" id="UP000594621">
    <property type="component" value="Chromosome"/>
</dbReference>
<evidence type="ECO:0000256" key="1">
    <source>
        <dbReference type="SAM" id="MobiDB-lite"/>
    </source>
</evidence>
<protein>
    <submittedName>
        <fullName evidence="2">Uncharacterized protein</fullName>
    </submittedName>
</protein>
<feature type="compositionally biased region" description="Basic and acidic residues" evidence="1">
    <location>
        <begin position="46"/>
        <end position="57"/>
    </location>
</feature>
<name>A0A7S9D5K3_9BRAD</name>